<sequence length="193" mass="22184">MRCVDVAALFASAFKYVNPDIRLMAFDTEVRQLSNLSKVQEYLKRKNLMKQPNLEIDIFALAKKFANMCGGGTDYSKPLALLVKEKAKVDMVIYFSDNESWADQIPRAHRQTGMMHYWKQLKQLNPDAKLVCVDLQPYATTQLPEHKDVMNIGGFSDNVFKLIESFANNEMHVNHWISEIENIDLTQIQSHVS</sequence>
<dbReference type="GO" id="GO:0003723">
    <property type="term" value="F:RNA binding"/>
    <property type="evidence" value="ECO:0007669"/>
    <property type="project" value="InterPro"/>
</dbReference>
<feature type="domain" description="RNA-binding protein RO60 vWA" evidence="1">
    <location>
        <begin position="3"/>
        <end position="167"/>
    </location>
</feature>
<dbReference type="PANTHER" id="PTHR14202">
    <property type="entry name" value="60 KDA RIBONUCLEOPROTEIN SSA/RO"/>
    <property type="match status" value="1"/>
</dbReference>
<dbReference type="Gene3D" id="3.40.50.410">
    <property type="entry name" value="von Willebrand factor, type A domain"/>
    <property type="match status" value="1"/>
</dbReference>
<gene>
    <name evidence="2" type="primary">rsr</name>
    <name evidence="2" type="ORF">GAK29_04453</name>
</gene>
<dbReference type="InterPro" id="IPR040322">
    <property type="entry name" value="TROVE2"/>
</dbReference>
<dbReference type="AlphaFoldDB" id="A0A833PB75"/>
<dbReference type="InterPro" id="IPR056800">
    <property type="entry name" value="vWA_Ro60"/>
</dbReference>
<evidence type="ECO:0000259" key="1">
    <source>
        <dbReference type="Pfam" id="PF25045"/>
    </source>
</evidence>
<evidence type="ECO:0000313" key="3">
    <source>
        <dbReference type="Proteomes" id="UP000490535"/>
    </source>
</evidence>
<dbReference type="Pfam" id="PF25045">
    <property type="entry name" value="vWA_Ro60"/>
    <property type="match status" value="1"/>
</dbReference>
<dbReference type="EMBL" id="WNDP01000201">
    <property type="protein sequence ID" value="KAF1016741.1"/>
    <property type="molecule type" value="Genomic_DNA"/>
</dbReference>
<accession>A0A833PB75</accession>
<protein>
    <submittedName>
        <fullName evidence="2">60 kDa SS-A/Ro ribonucleoprotein</fullName>
    </submittedName>
</protein>
<keyword evidence="2" id="KW-0687">Ribonucleoprotein</keyword>
<dbReference type="Proteomes" id="UP000490535">
    <property type="component" value="Unassembled WGS sequence"/>
</dbReference>
<dbReference type="GO" id="GO:1990904">
    <property type="term" value="C:ribonucleoprotein complex"/>
    <property type="evidence" value="ECO:0007669"/>
    <property type="project" value="UniProtKB-KW"/>
</dbReference>
<dbReference type="InterPro" id="IPR036465">
    <property type="entry name" value="vWFA_dom_sf"/>
</dbReference>
<reference evidence="3" key="1">
    <citation type="journal article" date="2020" name="MBio">
        <title>Horizontal gene transfer to a defensive symbiont with a reduced genome amongst a multipartite beetle microbiome.</title>
        <authorList>
            <person name="Waterworth S.C."/>
            <person name="Florez L.V."/>
            <person name="Rees E.R."/>
            <person name="Hertweck C."/>
            <person name="Kaltenpoth M."/>
            <person name="Kwan J.C."/>
        </authorList>
    </citation>
    <scope>NUCLEOTIDE SEQUENCE [LARGE SCALE GENOMIC DNA]</scope>
</reference>
<evidence type="ECO:0000313" key="2">
    <source>
        <dbReference type="EMBL" id="KAF1016741.1"/>
    </source>
</evidence>
<comment type="caution">
    <text evidence="2">The sequence shown here is derived from an EMBL/GenBank/DDBJ whole genome shotgun (WGS) entry which is preliminary data.</text>
</comment>
<organism evidence="2 3">
    <name type="scientific">Acinetobacter bereziniae</name>
    <name type="common">Acinetobacter genomosp. 10</name>
    <dbReference type="NCBI Taxonomy" id="106648"/>
    <lineage>
        <taxon>Bacteria</taxon>
        <taxon>Pseudomonadati</taxon>
        <taxon>Pseudomonadota</taxon>
        <taxon>Gammaproteobacteria</taxon>
        <taxon>Moraxellales</taxon>
        <taxon>Moraxellaceae</taxon>
        <taxon>Acinetobacter</taxon>
    </lineage>
</organism>
<proteinExistence type="predicted"/>
<dbReference type="PANTHER" id="PTHR14202:SF0">
    <property type="entry name" value="RNA-BINDING PROTEIN RO60"/>
    <property type="match status" value="1"/>
</dbReference>
<name>A0A833PB75_ACIBZ</name>
<dbReference type="SUPFAM" id="SSF53300">
    <property type="entry name" value="vWA-like"/>
    <property type="match status" value="1"/>
</dbReference>